<evidence type="ECO:0000313" key="1">
    <source>
        <dbReference type="EMBL" id="MDT0551631.1"/>
    </source>
</evidence>
<protein>
    <submittedName>
        <fullName evidence="1">DUF1572 family protein</fullName>
    </submittedName>
</protein>
<dbReference type="Proteomes" id="UP001252186">
    <property type="component" value="Unassembled WGS sequence"/>
</dbReference>
<dbReference type="SUPFAM" id="SSF109854">
    <property type="entry name" value="DinB/YfiT-like putative metalloenzymes"/>
    <property type="match status" value="1"/>
</dbReference>
<dbReference type="Pfam" id="PF07609">
    <property type="entry name" value="DUF1572"/>
    <property type="match status" value="1"/>
</dbReference>
<dbReference type="Gene3D" id="1.20.120.450">
    <property type="entry name" value="dinb family like domain"/>
    <property type="match status" value="1"/>
</dbReference>
<organism evidence="1 2">
    <name type="scientific">Urechidicola vernalis</name>
    <dbReference type="NCBI Taxonomy" id="3075600"/>
    <lineage>
        <taxon>Bacteria</taxon>
        <taxon>Pseudomonadati</taxon>
        <taxon>Bacteroidota</taxon>
        <taxon>Flavobacteriia</taxon>
        <taxon>Flavobacteriales</taxon>
        <taxon>Flavobacteriaceae</taxon>
        <taxon>Urechidicola</taxon>
    </lineage>
</organism>
<comment type="caution">
    <text evidence="1">The sequence shown here is derived from an EMBL/GenBank/DDBJ whole genome shotgun (WGS) entry which is preliminary data.</text>
</comment>
<sequence>MKNNFLESAIRQIESYKAVGEKAIDQLTDEQVLWQYNEESSSIAVVAKHVVGNQFSRWTNFLIEDGEKEWRERDAEFVNTYTSKTEMLNAWDKGWDCFISVLKNLSEDDLKKTVYIRKEPHSVIDAITRQLCHYSYHIGQIVYVAKMLRNEEWKSLSIPKNKSAEFKTKKFSPK</sequence>
<dbReference type="RefSeq" id="WP_311591407.1">
    <property type="nucleotide sequence ID" value="NZ_JAVRHV010000001.1"/>
</dbReference>
<keyword evidence="2" id="KW-1185">Reference proteome</keyword>
<dbReference type="EMBL" id="JAVRHV010000001">
    <property type="protein sequence ID" value="MDT0551631.1"/>
    <property type="molecule type" value="Genomic_DNA"/>
</dbReference>
<evidence type="ECO:0000313" key="2">
    <source>
        <dbReference type="Proteomes" id="UP001252186"/>
    </source>
</evidence>
<accession>A0ABU2Y0D0</accession>
<reference evidence="1 2" key="1">
    <citation type="submission" date="2023-09" db="EMBL/GenBank/DDBJ databases">
        <authorList>
            <person name="Rey-Velasco X."/>
        </authorList>
    </citation>
    <scope>NUCLEOTIDE SEQUENCE [LARGE SCALE GENOMIC DNA]</scope>
    <source>
        <strain evidence="1 2">P050</strain>
    </source>
</reference>
<dbReference type="InterPro" id="IPR034660">
    <property type="entry name" value="DinB/YfiT-like"/>
</dbReference>
<proteinExistence type="predicted"/>
<name>A0ABU2Y0D0_9FLAO</name>
<gene>
    <name evidence="1" type="ORF">RM519_00095</name>
</gene>
<dbReference type="InterPro" id="IPR011466">
    <property type="entry name" value="DUF1572"/>
</dbReference>